<protein>
    <submittedName>
        <fullName evidence="1">Uncharacterized protein</fullName>
    </submittedName>
</protein>
<comment type="caution">
    <text evidence="1">The sequence shown here is derived from an EMBL/GenBank/DDBJ whole genome shotgun (WGS) entry which is preliminary data.</text>
</comment>
<feature type="non-terminal residue" evidence="1">
    <location>
        <position position="1"/>
    </location>
</feature>
<dbReference type="GO" id="GO:0006396">
    <property type="term" value="P:RNA processing"/>
    <property type="evidence" value="ECO:0007669"/>
    <property type="project" value="InterPro"/>
</dbReference>
<name>A0A0G1BN21_9BACT</name>
<organism evidence="1 2">
    <name type="scientific">Candidatus Azambacteria bacterium GW2011_GWA2_42_9</name>
    <dbReference type="NCBI Taxonomy" id="1618613"/>
    <lineage>
        <taxon>Bacteria</taxon>
        <taxon>Candidatus Azamiibacteriota</taxon>
    </lineage>
</organism>
<dbReference type="Proteomes" id="UP000034563">
    <property type="component" value="Unassembled WGS sequence"/>
</dbReference>
<proteinExistence type="predicted"/>
<dbReference type="Gene3D" id="3.90.1860.10">
    <property type="entry name" value="tRNA-splicing ligase RtcB"/>
    <property type="match status" value="1"/>
</dbReference>
<dbReference type="AlphaFoldDB" id="A0A0G1BN21"/>
<evidence type="ECO:0000313" key="1">
    <source>
        <dbReference type="EMBL" id="KKS74820.1"/>
    </source>
</evidence>
<dbReference type="InterPro" id="IPR036025">
    <property type="entry name" value="RtcB-like_sf"/>
</dbReference>
<dbReference type="SUPFAM" id="SSF103365">
    <property type="entry name" value="Hypothetical protein PH1602"/>
    <property type="match status" value="1"/>
</dbReference>
<gene>
    <name evidence="1" type="ORF">UV48_C0027G0012</name>
</gene>
<reference evidence="1 2" key="1">
    <citation type="journal article" date="2015" name="Nature">
        <title>rRNA introns, odd ribosomes, and small enigmatic genomes across a large radiation of phyla.</title>
        <authorList>
            <person name="Brown C.T."/>
            <person name="Hug L.A."/>
            <person name="Thomas B.C."/>
            <person name="Sharon I."/>
            <person name="Castelle C.J."/>
            <person name="Singh A."/>
            <person name="Wilkins M.J."/>
            <person name="Williams K.H."/>
            <person name="Banfield J.F."/>
        </authorList>
    </citation>
    <scope>NUCLEOTIDE SEQUENCE [LARGE SCALE GENOMIC DNA]</scope>
</reference>
<accession>A0A0G1BN21</accession>
<sequence length="93" mass="10218">AGRVMSRTEAAGKRNRKTGEIIKPGKVNTEMMLEWLNNKGVGLRGGGLDESPHAYRRLPDVLSAQSSTIEVLHTLRPLIVVMAGANEFDPYKD</sequence>
<dbReference type="EMBL" id="LCEQ01000027">
    <property type="protein sequence ID" value="KKS74820.1"/>
    <property type="molecule type" value="Genomic_DNA"/>
</dbReference>
<evidence type="ECO:0000313" key="2">
    <source>
        <dbReference type="Proteomes" id="UP000034563"/>
    </source>
</evidence>
<dbReference type="PATRIC" id="fig|1618613.3.peg.612"/>